<dbReference type="Proteomes" id="UP000198280">
    <property type="component" value="Unassembled WGS sequence"/>
</dbReference>
<protein>
    <recommendedName>
        <fullName evidence="4">DNRLRE domain-containing protein</fullName>
    </recommendedName>
</protein>
<feature type="compositionally biased region" description="Low complexity" evidence="1">
    <location>
        <begin position="622"/>
        <end position="642"/>
    </location>
</feature>
<dbReference type="OrthoDB" id="5994822at2"/>
<evidence type="ECO:0008006" key="4">
    <source>
        <dbReference type="Google" id="ProtNLM"/>
    </source>
</evidence>
<accession>A0A239LRW6</accession>
<evidence type="ECO:0000256" key="1">
    <source>
        <dbReference type="SAM" id="MobiDB-lite"/>
    </source>
</evidence>
<reference evidence="2 3" key="1">
    <citation type="submission" date="2017-06" db="EMBL/GenBank/DDBJ databases">
        <authorList>
            <person name="Kim H.J."/>
            <person name="Triplett B.A."/>
        </authorList>
    </citation>
    <scope>NUCLEOTIDE SEQUENCE [LARGE SCALE GENOMIC DNA]</scope>
    <source>
        <strain evidence="2 3">CGMCC 4.1858</strain>
    </source>
</reference>
<dbReference type="NCBIfam" id="NF033679">
    <property type="entry name" value="DNRLRE_dom"/>
    <property type="match status" value="1"/>
</dbReference>
<proteinExistence type="predicted"/>
<feature type="region of interest" description="Disordered" evidence="1">
    <location>
        <begin position="610"/>
        <end position="642"/>
    </location>
</feature>
<organism evidence="2 3">
    <name type="scientific">Actinacidiphila glaucinigra</name>
    <dbReference type="NCBI Taxonomy" id="235986"/>
    <lineage>
        <taxon>Bacteria</taxon>
        <taxon>Bacillati</taxon>
        <taxon>Actinomycetota</taxon>
        <taxon>Actinomycetes</taxon>
        <taxon>Kitasatosporales</taxon>
        <taxon>Streptomycetaceae</taxon>
        <taxon>Actinacidiphila</taxon>
    </lineage>
</organism>
<evidence type="ECO:0000313" key="2">
    <source>
        <dbReference type="EMBL" id="SNT33181.1"/>
    </source>
</evidence>
<name>A0A239LRW6_9ACTN</name>
<gene>
    <name evidence="2" type="ORF">SAMN05216252_12127</name>
</gene>
<sequence>MDWAAQHAKGSKAWAILEAKRTGKKVVAYDETTATSYTVANPDGTLTTDLTSGPERVWRGGKWRKVDVALTRAGDGTVMAKEHPNGLRLGGKGGTAPRTLAAAQDAAPRDLVTLGSGDQTVTLQWKGGLPAPELNGTTARYREAVPGADVVVEATRTGFEQFVEINKKPSGSYSYTLPVKAKGLKAKANTDGSVTFTDAETGERRATMPTPVMWDATVDKRSGEHTRRARVGMKVVNKGAGRVDLVVTPSPDFLSDPKTTYPVTVDPSTSALASTFDTYVQRGETVDWSADTELDFGNPGTTNADGTTRVARSFIHWNTTPIQDALITDTNLALWNFHSGNTDCTAQSWTIWDTTAASTSSRWTNQPTWNAQYHSSTQTRGNTDCAATQPDGWINADVDTLVQTWASAKATRGYMGLRAISDDTRAWKRVNSGNATTNQPKLTVTYNYRPSDGTNRQAGAPFKSYAGVWAVNTTTPTLRDTFTDPDGDTVNGTFQVYDAATDTPITTPAGEGLLVSNFGEQGKPVSVTVPAGQLQNGKTYKFRTNAYDGTHYNLSWSPWTQFVVDTTAPTAPSSVTSSTYPEDWVGGGAGTPGTWTVAASSDANTIRYRLDGADTDGDDVPDSGAFSSAPTTAAGSGTTATLSATPAEDGGHELELQPVDRAENAGPVLPYGFIAGGADVTRPHTVEIKLPTPNKDATEPQYLNDPMPAFGWRGWESLANSAPRTSEKNGTTLKVTPLQQRTKAAAEALKKAEADATGQSSTGAARAAAAYTGPVITDRWCDPTLTAQKSYFTRDEACLLYLWEVTHTDTSSSPPKIYHQEFELMWQIKLNREGDEIKQWLQFTPIAGSYAPYLPYPAQPDAIDFNVGALCPGTACTETDGETGFDWESGRSPSWAGSLDGDLAQGNATLKWNGSVPNATSAKDADLSKQLPLSISGFYTSQLPGAGPVDPYLATPTFLARCDKAKLPGNKVPGCVFPQYVPGYVINSAKSPAAAAHAWLMQEKMPSNYGRDPLHPLTYLPNQERNAPNIVPDKENRKVICPRTGKGKFVKHPQTGTFDELVSTGTPDTKSCDEYAFNATYQSGGMPSLLGGTNPVGELRGAECVQTYATRDMLYNDLRYADPTWSEVCGRSSMSGWINSAAMNRFGSTFVPEFRMLDTDPYWVDVPGLDDCDASGTTVKCELKP</sequence>
<dbReference type="AlphaFoldDB" id="A0A239LRW6"/>
<dbReference type="EMBL" id="FZOF01000021">
    <property type="protein sequence ID" value="SNT33181.1"/>
    <property type="molecule type" value="Genomic_DNA"/>
</dbReference>
<evidence type="ECO:0000313" key="3">
    <source>
        <dbReference type="Proteomes" id="UP000198280"/>
    </source>
</evidence>
<keyword evidence="3" id="KW-1185">Reference proteome</keyword>